<feature type="signal peptide" evidence="2">
    <location>
        <begin position="1"/>
        <end position="20"/>
    </location>
</feature>
<proteinExistence type="predicted"/>
<organism evidence="3 4">
    <name type="scientific">Hymenoscyphus fraxineus</name>
    <dbReference type="NCBI Taxonomy" id="746836"/>
    <lineage>
        <taxon>Eukaryota</taxon>
        <taxon>Fungi</taxon>
        <taxon>Dikarya</taxon>
        <taxon>Ascomycota</taxon>
        <taxon>Pezizomycotina</taxon>
        <taxon>Leotiomycetes</taxon>
        <taxon>Helotiales</taxon>
        <taxon>Helotiaceae</taxon>
        <taxon>Hymenoscyphus</taxon>
    </lineage>
</organism>
<dbReference type="OrthoDB" id="10432206at2759"/>
<name>A0A9N9KPL4_9HELO</name>
<evidence type="ECO:0000256" key="2">
    <source>
        <dbReference type="SAM" id="SignalP"/>
    </source>
</evidence>
<comment type="caution">
    <text evidence="3">The sequence shown here is derived from an EMBL/GenBank/DDBJ whole genome shotgun (WGS) entry which is preliminary data.</text>
</comment>
<gene>
    <name evidence="3" type="ORF">HYFRA_00005500</name>
</gene>
<reference evidence="3" key="1">
    <citation type="submission" date="2021-07" db="EMBL/GenBank/DDBJ databases">
        <authorList>
            <person name="Durling M."/>
        </authorList>
    </citation>
    <scope>NUCLEOTIDE SEQUENCE</scope>
</reference>
<dbReference type="Proteomes" id="UP000696280">
    <property type="component" value="Unassembled WGS sequence"/>
</dbReference>
<protein>
    <submittedName>
        <fullName evidence="3">Uncharacterized protein</fullName>
    </submittedName>
</protein>
<keyword evidence="4" id="KW-1185">Reference proteome</keyword>
<feature type="compositionally biased region" description="Low complexity" evidence="1">
    <location>
        <begin position="62"/>
        <end position="83"/>
    </location>
</feature>
<sequence>MKFTTSLFLAITAFSAGINAVAIPVDSNVEIVINVKDEPQTQTSPHVRVFNAETLDQPLGTSPATQPSASAAAKASNAASPRPFSARSISVRNSPSIRGRRV</sequence>
<evidence type="ECO:0000256" key="1">
    <source>
        <dbReference type="SAM" id="MobiDB-lite"/>
    </source>
</evidence>
<accession>A0A9N9KPL4</accession>
<evidence type="ECO:0000313" key="4">
    <source>
        <dbReference type="Proteomes" id="UP000696280"/>
    </source>
</evidence>
<evidence type="ECO:0000313" key="3">
    <source>
        <dbReference type="EMBL" id="CAG8951700.1"/>
    </source>
</evidence>
<feature type="chain" id="PRO_5040109431" evidence="2">
    <location>
        <begin position="21"/>
        <end position="102"/>
    </location>
</feature>
<dbReference type="AlphaFoldDB" id="A0A9N9KPL4"/>
<feature type="compositionally biased region" description="Polar residues" evidence="1">
    <location>
        <begin position="87"/>
        <end position="96"/>
    </location>
</feature>
<dbReference type="EMBL" id="CAJVRL010000044">
    <property type="protein sequence ID" value="CAG8951700.1"/>
    <property type="molecule type" value="Genomic_DNA"/>
</dbReference>
<feature type="region of interest" description="Disordered" evidence="1">
    <location>
        <begin position="55"/>
        <end position="102"/>
    </location>
</feature>
<keyword evidence="2" id="KW-0732">Signal</keyword>